<evidence type="ECO:0000256" key="2">
    <source>
        <dbReference type="ARBA" id="ARBA00010944"/>
    </source>
</evidence>
<evidence type="ECO:0000313" key="9">
    <source>
        <dbReference type="Proteomes" id="UP000250079"/>
    </source>
</evidence>
<dbReference type="AlphaFoldDB" id="A0A2Z2NJY4"/>
<evidence type="ECO:0000256" key="3">
    <source>
        <dbReference type="ARBA" id="ARBA00012929"/>
    </source>
</evidence>
<evidence type="ECO:0000256" key="4">
    <source>
        <dbReference type="ARBA" id="ARBA00017099"/>
    </source>
</evidence>
<keyword evidence="6 8" id="KW-0560">Oxidoreductase</keyword>
<comment type="catalytic activity">
    <reaction evidence="5 6">
        <text>dTDP-beta-L-rhamnose + NADP(+) = dTDP-4-dehydro-beta-L-rhamnose + NADPH + H(+)</text>
        <dbReference type="Rhea" id="RHEA:21796"/>
        <dbReference type="ChEBI" id="CHEBI:15378"/>
        <dbReference type="ChEBI" id="CHEBI:57510"/>
        <dbReference type="ChEBI" id="CHEBI:57783"/>
        <dbReference type="ChEBI" id="CHEBI:58349"/>
        <dbReference type="ChEBI" id="CHEBI:62830"/>
        <dbReference type="EC" id="1.1.1.133"/>
    </reaction>
</comment>
<sequence>MLCLWRNAIRLMTIPSVLLPDDQAYDMKAFITGSSRGQLHWELQRTLPEGVEWLELPERLDITDRIAVMDAMAQLKPDIIINAAAYTAVDKAESEPDQAMAVNAHAVQILAEAATAIEAHLIHVSTDFVFGASDGSPFVEDSVVAPVSVYGKTKLAGEQILSKLMPETALCVRTAWVYSSHGNNFVKTMLRLMNERGAVGVIADQVGSPTWARALAEALWRAAALRSAGTMHWTGAGVASWYDFAVAIHEEARVLGLIDREVVVNPLTTEQYPTPAARPHYSVLELTQTWQSLDHPARHWRDDLRSMLKELT</sequence>
<keyword evidence="6" id="KW-0521">NADP</keyword>
<dbReference type="InterPro" id="IPR036291">
    <property type="entry name" value="NAD(P)-bd_dom_sf"/>
</dbReference>
<dbReference type="GO" id="GO:0009243">
    <property type="term" value="P:O antigen biosynthetic process"/>
    <property type="evidence" value="ECO:0007669"/>
    <property type="project" value="UniProtKB-UniPathway"/>
</dbReference>
<evidence type="ECO:0000313" key="8">
    <source>
        <dbReference type="EMBL" id="ASJ71702.1"/>
    </source>
</evidence>
<dbReference type="PANTHER" id="PTHR10491:SF4">
    <property type="entry name" value="METHIONINE ADENOSYLTRANSFERASE 2 SUBUNIT BETA"/>
    <property type="match status" value="1"/>
</dbReference>
<dbReference type="UniPathway" id="UPA00281"/>
<evidence type="ECO:0000256" key="5">
    <source>
        <dbReference type="ARBA" id="ARBA00048200"/>
    </source>
</evidence>
<evidence type="ECO:0000256" key="6">
    <source>
        <dbReference type="RuleBase" id="RU364082"/>
    </source>
</evidence>
<evidence type="ECO:0000259" key="7">
    <source>
        <dbReference type="Pfam" id="PF04321"/>
    </source>
</evidence>
<dbReference type="UniPathway" id="UPA00124"/>
<dbReference type="GO" id="GO:0005829">
    <property type="term" value="C:cytosol"/>
    <property type="evidence" value="ECO:0007669"/>
    <property type="project" value="TreeGrafter"/>
</dbReference>
<protein>
    <recommendedName>
        <fullName evidence="4 6">dTDP-4-dehydrorhamnose reductase</fullName>
        <ecNumber evidence="3 6">1.1.1.133</ecNumber>
    </recommendedName>
</protein>
<name>A0A2Z2NJY4_9GAMM</name>
<dbReference type="Gene3D" id="3.40.50.720">
    <property type="entry name" value="NAD(P)-binding Rossmann-like Domain"/>
    <property type="match status" value="1"/>
</dbReference>
<dbReference type="PANTHER" id="PTHR10491">
    <property type="entry name" value="DTDP-4-DEHYDRORHAMNOSE REDUCTASE"/>
    <property type="match status" value="1"/>
</dbReference>
<keyword evidence="9" id="KW-1185">Reference proteome</keyword>
<comment type="pathway">
    <text evidence="1 6">Carbohydrate biosynthesis; dTDP-L-rhamnose biosynthesis.</text>
</comment>
<dbReference type="InterPro" id="IPR005913">
    <property type="entry name" value="dTDP_dehydrorham_reduct"/>
</dbReference>
<dbReference type="SUPFAM" id="SSF51735">
    <property type="entry name" value="NAD(P)-binding Rossmann-fold domains"/>
    <property type="match status" value="1"/>
</dbReference>
<dbReference type="InterPro" id="IPR029903">
    <property type="entry name" value="RmlD-like-bd"/>
</dbReference>
<proteinExistence type="inferred from homology"/>
<evidence type="ECO:0000256" key="1">
    <source>
        <dbReference type="ARBA" id="ARBA00004781"/>
    </source>
</evidence>
<dbReference type="Pfam" id="PF04321">
    <property type="entry name" value="RmlD_sub_bind"/>
    <property type="match status" value="1"/>
</dbReference>
<accession>A0A2Z2NJY4</accession>
<dbReference type="EC" id="1.1.1.133" evidence="3 6"/>
<feature type="domain" description="RmlD-like substrate binding" evidence="7">
    <location>
        <begin position="27"/>
        <end position="311"/>
    </location>
</feature>
<dbReference type="GO" id="GO:0008831">
    <property type="term" value="F:dTDP-4-dehydrorhamnose reductase activity"/>
    <property type="evidence" value="ECO:0007669"/>
    <property type="project" value="UniProtKB-EC"/>
</dbReference>
<dbReference type="CDD" id="cd05254">
    <property type="entry name" value="dTDP_HR_like_SDR_e"/>
    <property type="match status" value="1"/>
</dbReference>
<comment type="function">
    <text evidence="6">Catalyzes the reduction of dTDP-6-deoxy-L-lyxo-4-hexulose to yield dTDP-L-rhamnose.</text>
</comment>
<organism evidence="8 9">
    <name type="scientific">Granulosicoccus antarcticus IMCC3135</name>
    <dbReference type="NCBI Taxonomy" id="1192854"/>
    <lineage>
        <taxon>Bacteria</taxon>
        <taxon>Pseudomonadati</taxon>
        <taxon>Pseudomonadota</taxon>
        <taxon>Gammaproteobacteria</taxon>
        <taxon>Chromatiales</taxon>
        <taxon>Granulosicoccaceae</taxon>
        <taxon>Granulosicoccus</taxon>
    </lineage>
</organism>
<dbReference type="Proteomes" id="UP000250079">
    <property type="component" value="Chromosome"/>
</dbReference>
<comment type="similarity">
    <text evidence="2 6">Belongs to the dTDP-4-dehydrorhamnose reductase family.</text>
</comment>
<dbReference type="GO" id="GO:0019305">
    <property type="term" value="P:dTDP-rhamnose biosynthetic process"/>
    <property type="evidence" value="ECO:0007669"/>
    <property type="project" value="UniProtKB-UniPathway"/>
</dbReference>
<dbReference type="EMBL" id="CP018632">
    <property type="protein sequence ID" value="ASJ71702.1"/>
    <property type="molecule type" value="Genomic_DNA"/>
</dbReference>
<comment type="cofactor">
    <cofactor evidence="6">
        <name>Mg(2+)</name>
        <dbReference type="ChEBI" id="CHEBI:18420"/>
    </cofactor>
    <text evidence="6">Binds 1 Mg(2+) ion per monomer.</text>
</comment>
<dbReference type="KEGG" id="gai:IMCC3135_07995"/>
<reference evidence="8 9" key="1">
    <citation type="submission" date="2016-12" db="EMBL/GenBank/DDBJ databases">
        <authorList>
            <person name="Song W.-J."/>
            <person name="Kurnit D.M."/>
        </authorList>
    </citation>
    <scope>NUCLEOTIDE SEQUENCE [LARGE SCALE GENOMIC DNA]</scope>
    <source>
        <strain evidence="8 9">IMCC3135</strain>
    </source>
</reference>
<dbReference type="NCBIfam" id="TIGR01214">
    <property type="entry name" value="rmlD"/>
    <property type="match status" value="1"/>
</dbReference>
<dbReference type="Gene3D" id="3.90.25.10">
    <property type="entry name" value="UDP-galactose 4-epimerase, domain 1"/>
    <property type="match status" value="1"/>
</dbReference>
<gene>
    <name evidence="8" type="primary">rmlD_1</name>
    <name evidence="8" type="ORF">IMCC3135_07995</name>
</gene>